<dbReference type="EMBL" id="CAJNNW010022977">
    <property type="protein sequence ID" value="CAE8670057.1"/>
    <property type="molecule type" value="Genomic_DNA"/>
</dbReference>
<evidence type="ECO:0000313" key="3">
    <source>
        <dbReference type="Proteomes" id="UP000626109"/>
    </source>
</evidence>
<sequence>LMASFVRRFLGNLTLIWHGCRRLCLCVQGSPLACLVITPTVLILMSLILLFNICLARLLTKPGALVFNMIVFWLLLRLVVRVLVFPGSILLWRRSTEASYKAEMSKQFSHHLEQLYGFMAEATGKSAPKGPA</sequence>
<name>A0A813J1Q1_POLGL</name>
<feature type="transmembrane region" description="Helical" evidence="1">
    <location>
        <begin position="32"/>
        <end position="58"/>
    </location>
</feature>
<keyword evidence="1" id="KW-1133">Transmembrane helix</keyword>
<organism evidence="2 3">
    <name type="scientific">Polarella glacialis</name>
    <name type="common">Dinoflagellate</name>
    <dbReference type="NCBI Taxonomy" id="89957"/>
    <lineage>
        <taxon>Eukaryota</taxon>
        <taxon>Sar</taxon>
        <taxon>Alveolata</taxon>
        <taxon>Dinophyceae</taxon>
        <taxon>Suessiales</taxon>
        <taxon>Suessiaceae</taxon>
        <taxon>Polarella</taxon>
    </lineage>
</organism>
<evidence type="ECO:0000313" key="2">
    <source>
        <dbReference type="EMBL" id="CAE8670057.1"/>
    </source>
</evidence>
<feature type="non-terminal residue" evidence="2">
    <location>
        <position position="1"/>
    </location>
</feature>
<comment type="caution">
    <text evidence="2">The sequence shown here is derived from an EMBL/GenBank/DDBJ whole genome shotgun (WGS) entry which is preliminary data.</text>
</comment>
<feature type="non-terminal residue" evidence="2">
    <location>
        <position position="132"/>
    </location>
</feature>
<gene>
    <name evidence="2" type="ORF">PGLA2088_LOCUS17360</name>
</gene>
<proteinExistence type="predicted"/>
<reference evidence="2" key="1">
    <citation type="submission" date="2021-02" db="EMBL/GenBank/DDBJ databases">
        <authorList>
            <person name="Dougan E. K."/>
            <person name="Rhodes N."/>
            <person name="Thang M."/>
            <person name="Chan C."/>
        </authorList>
    </citation>
    <scope>NUCLEOTIDE SEQUENCE</scope>
</reference>
<dbReference type="Proteomes" id="UP000626109">
    <property type="component" value="Unassembled WGS sequence"/>
</dbReference>
<accession>A0A813J1Q1</accession>
<feature type="transmembrane region" description="Helical" evidence="1">
    <location>
        <begin position="70"/>
        <end position="92"/>
    </location>
</feature>
<dbReference type="AlphaFoldDB" id="A0A813J1Q1"/>
<evidence type="ECO:0000256" key="1">
    <source>
        <dbReference type="SAM" id="Phobius"/>
    </source>
</evidence>
<protein>
    <submittedName>
        <fullName evidence="2">Uncharacterized protein</fullName>
    </submittedName>
</protein>
<keyword evidence="1" id="KW-0472">Membrane</keyword>
<keyword evidence="1" id="KW-0812">Transmembrane</keyword>